<feature type="transmembrane region" description="Helical" evidence="1">
    <location>
        <begin position="341"/>
        <end position="358"/>
    </location>
</feature>
<evidence type="ECO:0000313" key="3">
    <source>
        <dbReference type="EMBL" id="RUR45902.1"/>
    </source>
</evidence>
<dbReference type="InterPro" id="IPR009936">
    <property type="entry name" value="DUF1468"/>
</dbReference>
<dbReference type="EMBL" id="RZHD01000005">
    <property type="protein sequence ID" value="RUR45902.1"/>
    <property type="molecule type" value="Genomic_DNA"/>
</dbReference>
<name>A0A433LB30_9GAMM</name>
<accession>A0A433LB30</accession>
<comment type="caution">
    <text evidence="3">The sequence shown here is derived from an EMBL/GenBank/DDBJ whole genome shotgun (WGS) entry which is preliminary data.</text>
</comment>
<organism evidence="3 4">
    <name type="scientific">Vreelandella populi</name>
    <dbReference type="NCBI Taxonomy" id="2498858"/>
    <lineage>
        <taxon>Bacteria</taxon>
        <taxon>Pseudomonadati</taxon>
        <taxon>Pseudomonadota</taxon>
        <taxon>Gammaproteobacteria</taxon>
        <taxon>Oceanospirillales</taxon>
        <taxon>Halomonadaceae</taxon>
        <taxon>Vreelandella</taxon>
    </lineage>
</organism>
<dbReference type="InterPro" id="IPR042100">
    <property type="entry name" value="Bug_dom1"/>
</dbReference>
<dbReference type="AlphaFoldDB" id="A0A433LB30"/>
<keyword evidence="1" id="KW-0812">Transmembrane</keyword>
<sequence length="423" mass="46132">MNYQILKYRVKTIEFWTLLLLLLAGSYFLAQALGMPFEMRRTIGPGFIPTIVLVGLLSCTLVALVRFLTNPHHKIFINFPEGSEDDTTFKTLTESLNTQDGHRFALSSHAGLGSFSALSVIKRSHPDTSVLAASSRATQVNSELAAQEHLRGFTPLTLLYFDAFVLAVSAGTTTANKTPGQLKIGYDSLLDDTVFLETLRQHPELSGPFEKQWRPMELEALRGALAEGKIDAVLAARSELEESLQANELTVLEAFDGNTPGNSGLIYGEWAALFVPNGQASVTRQQNSKRLEDAFNAPAFTAQLQHVQVPWHSSSSEDAKTLLGALADQGTRGIAVKAQQARGRAYAIPITLLAIALFPFLMNIVGFILTSILVTSLIMALLRAELSVTGLIKIGIINVVIAVSTYMVFYHVFSIPLPLGSIW</sequence>
<dbReference type="RefSeq" id="WP_126949434.1">
    <property type="nucleotide sequence ID" value="NZ_RZHD01000005.1"/>
</dbReference>
<keyword evidence="1" id="KW-0472">Membrane</keyword>
<feature type="transmembrane region" description="Helical" evidence="1">
    <location>
        <begin position="394"/>
        <end position="413"/>
    </location>
</feature>
<reference evidence="3 4" key="1">
    <citation type="submission" date="2018-12" db="EMBL/GenBank/DDBJ databases">
        <title>three novel Halomonas strain isolated from plants.</title>
        <authorList>
            <person name="Sun C."/>
        </authorList>
    </citation>
    <scope>NUCLEOTIDE SEQUENCE [LARGE SCALE GENOMIC DNA]</scope>
    <source>
        <strain evidence="3 4">RC</strain>
    </source>
</reference>
<keyword evidence="4" id="KW-1185">Reference proteome</keyword>
<evidence type="ECO:0000259" key="2">
    <source>
        <dbReference type="Pfam" id="PF07331"/>
    </source>
</evidence>
<dbReference type="Gene3D" id="3.40.190.10">
    <property type="entry name" value="Periplasmic binding protein-like II"/>
    <property type="match status" value="1"/>
</dbReference>
<evidence type="ECO:0000313" key="4">
    <source>
        <dbReference type="Proteomes" id="UP000286912"/>
    </source>
</evidence>
<dbReference type="Proteomes" id="UP000286912">
    <property type="component" value="Unassembled WGS sequence"/>
</dbReference>
<protein>
    <recommendedName>
        <fullName evidence="2">DUF1468 domain-containing protein</fullName>
    </recommendedName>
</protein>
<feature type="transmembrane region" description="Helical" evidence="1">
    <location>
        <begin position="46"/>
        <end position="68"/>
    </location>
</feature>
<feature type="domain" description="DUF1468" evidence="2">
    <location>
        <begin position="337"/>
        <end position="418"/>
    </location>
</feature>
<dbReference type="Gene3D" id="3.40.190.150">
    <property type="entry name" value="Bordetella uptake gene, domain 1"/>
    <property type="match status" value="1"/>
</dbReference>
<dbReference type="Pfam" id="PF07331">
    <property type="entry name" value="TctB"/>
    <property type="match status" value="1"/>
</dbReference>
<dbReference type="OrthoDB" id="6141103at2"/>
<evidence type="ECO:0000256" key="1">
    <source>
        <dbReference type="SAM" id="Phobius"/>
    </source>
</evidence>
<keyword evidence="1" id="KW-1133">Transmembrane helix</keyword>
<gene>
    <name evidence="3" type="ORF">ELY37_07800</name>
</gene>
<proteinExistence type="predicted"/>